<keyword evidence="4" id="KW-1185">Reference proteome</keyword>
<gene>
    <name evidence="3" type="ORF">NITHO_820003</name>
</gene>
<dbReference type="Pfam" id="PF01882">
    <property type="entry name" value="DUF58"/>
    <property type="match status" value="1"/>
</dbReference>
<feature type="transmembrane region" description="Helical" evidence="1">
    <location>
        <begin position="29"/>
        <end position="47"/>
    </location>
</feature>
<feature type="domain" description="DUF58" evidence="2">
    <location>
        <begin position="190"/>
        <end position="364"/>
    </location>
</feature>
<dbReference type="RefSeq" id="WP_008481838.1">
    <property type="nucleotide sequence ID" value="NZ_CAGS01000718.1"/>
</dbReference>
<evidence type="ECO:0000313" key="3">
    <source>
        <dbReference type="EMBL" id="CCF86168.1"/>
    </source>
</evidence>
<dbReference type="InterPro" id="IPR002881">
    <property type="entry name" value="DUF58"/>
</dbReference>
<accession>I4ENA5</accession>
<sequence length="416" mass="44778">MNAIKLIALMVIVLFLAAANRWDLLGKLFFALCALFVVAMLWSRLSLRGLKVTREIYGDRAQVGESLSERIHIQNLSRLPKLWVEVVDQSTLPGHRAGRVVQLGPHGKTSWDVSTECTRRGLYHIGPFRLESGDPFGLFPLRKTLPAIHQITVYPPVVSLSGLDLPAGDLPGGSAAPNRTPVVTPNAAGVREYVLGDSFNRIAWNATARTGRLMVKEFELDPTADVWIALDFDRRHHVGRDDGSDTGDASGAPDSTEEYTVTIGASLAHHLLRSNRNVGLLVNGSQPILLPADRGDRQLTKILELLAVAQADSDRPLAETLLAETGILPRNSVVVIVTPSTDEEWAQAAAGLLARHIRVVAIVVEGSTFGGGQSALLVVSQLVPMGVPTYLIKRGDDIAVALSLHGQPGISLDADG</sequence>
<dbReference type="PANTHER" id="PTHR34351:SF2">
    <property type="entry name" value="DUF58 DOMAIN-CONTAINING PROTEIN"/>
    <property type="match status" value="1"/>
</dbReference>
<dbReference type="AlphaFoldDB" id="I4ENA5"/>
<name>I4ENA5_9BACT</name>
<evidence type="ECO:0000259" key="2">
    <source>
        <dbReference type="Pfam" id="PF01882"/>
    </source>
</evidence>
<keyword evidence="1" id="KW-0472">Membrane</keyword>
<evidence type="ECO:0000256" key="1">
    <source>
        <dbReference type="SAM" id="Phobius"/>
    </source>
</evidence>
<reference evidence="3 4" key="1">
    <citation type="journal article" date="2012" name="ISME J.">
        <title>Nitrification expanded: discovery, physiology and genomics of a nitrite-oxidizing bacterium from the phylum Chloroflexi.</title>
        <authorList>
            <person name="Sorokin D.Y."/>
            <person name="Lucker S."/>
            <person name="Vejmelkova D."/>
            <person name="Kostrikina N.A."/>
            <person name="Kleerebezem R."/>
            <person name="Rijpstra W.I."/>
            <person name="Damste J.S."/>
            <person name="Le Paslier D."/>
            <person name="Muyzer G."/>
            <person name="Wagner M."/>
            <person name="van Loosdrecht M.C."/>
            <person name="Daims H."/>
        </authorList>
    </citation>
    <scope>NUCLEOTIDE SEQUENCE [LARGE SCALE GENOMIC DNA]</scope>
    <source>
        <strain evidence="4">none</strain>
    </source>
</reference>
<keyword evidence="1" id="KW-0812">Transmembrane</keyword>
<organism evidence="3 4">
    <name type="scientific">Nitrolancea hollandica Lb</name>
    <dbReference type="NCBI Taxonomy" id="1129897"/>
    <lineage>
        <taxon>Bacteria</taxon>
        <taxon>Pseudomonadati</taxon>
        <taxon>Thermomicrobiota</taxon>
        <taxon>Thermomicrobia</taxon>
        <taxon>Sphaerobacterales</taxon>
        <taxon>Sphaerobacterineae</taxon>
        <taxon>Sphaerobacteraceae</taxon>
        <taxon>Nitrolancea</taxon>
    </lineage>
</organism>
<keyword evidence="1" id="KW-1133">Transmembrane helix</keyword>
<evidence type="ECO:0000313" key="4">
    <source>
        <dbReference type="Proteomes" id="UP000004221"/>
    </source>
</evidence>
<dbReference type="EMBL" id="CAGS01000718">
    <property type="protein sequence ID" value="CCF86168.1"/>
    <property type="molecule type" value="Genomic_DNA"/>
</dbReference>
<dbReference type="Proteomes" id="UP000004221">
    <property type="component" value="Unassembled WGS sequence"/>
</dbReference>
<dbReference type="PANTHER" id="PTHR34351">
    <property type="entry name" value="SLR1927 PROTEIN-RELATED"/>
    <property type="match status" value="1"/>
</dbReference>
<proteinExistence type="predicted"/>
<protein>
    <recommendedName>
        <fullName evidence="2">DUF58 domain-containing protein</fullName>
    </recommendedName>
</protein>
<comment type="caution">
    <text evidence="3">The sequence shown here is derived from an EMBL/GenBank/DDBJ whole genome shotgun (WGS) entry which is preliminary data.</text>
</comment>
<dbReference type="OrthoDB" id="140416at2"/>